<feature type="domain" description="Trimeric autotransporter adhesin YadA-like head" evidence="14">
    <location>
        <begin position="745"/>
        <end position="771"/>
    </location>
</feature>
<keyword evidence="6" id="KW-0812">Transmembrane</keyword>
<feature type="signal peptide" evidence="12">
    <location>
        <begin position="1"/>
        <end position="20"/>
    </location>
</feature>
<dbReference type="Gene3D" id="2.150.10.10">
    <property type="entry name" value="Serralysin-like metalloprotease, C-terminal"/>
    <property type="match status" value="8"/>
</dbReference>
<feature type="domain" description="Trimeric autotransporter adhesin YadA-like head" evidence="14">
    <location>
        <begin position="801"/>
        <end position="827"/>
    </location>
</feature>
<evidence type="ECO:0000256" key="11">
    <source>
        <dbReference type="SAM" id="MobiDB-lite"/>
    </source>
</evidence>
<feature type="domain" description="Trimeric autotransporter adhesin YadA-like head" evidence="14">
    <location>
        <begin position="470"/>
        <end position="492"/>
    </location>
</feature>
<dbReference type="InterPro" id="IPR008635">
    <property type="entry name" value="Coiled_stalk_dom"/>
</dbReference>
<feature type="domain" description="Trimeric autotransporter adhesin YadA-like head" evidence="14">
    <location>
        <begin position="717"/>
        <end position="741"/>
    </location>
</feature>
<evidence type="ECO:0000256" key="3">
    <source>
        <dbReference type="ARBA" id="ARBA00005848"/>
    </source>
</evidence>
<evidence type="ECO:0000256" key="6">
    <source>
        <dbReference type="ARBA" id="ARBA00022692"/>
    </source>
</evidence>
<reference evidence="16 17" key="1">
    <citation type="journal article" date="2015" name="Genome Announc.">
        <title>Complete Genome Sequence of the Campylobacter ureolyticus Clinical Isolate RIGS 9880.</title>
        <authorList>
            <person name="Miller W.G."/>
            <person name="Yee E."/>
            <person name="On S.L."/>
            <person name="Andersen L.P."/>
            <person name="Bono J.L."/>
        </authorList>
    </citation>
    <scope>NUCLEOTIDE SEQUENCE [LARGE SCALE GENOMIC DNA]</scope>
    <source>
        <strain evidence="16 17">RIGS 9880</strain>
    </source>
</reference>
<evidence type="ECO:0000256" key="5">
    <source>
        <dbReference type="ARBA" id="ARBA00022452"/>
    </source>
</evidence>
<dbReference type="EMBL" id="CP012195">
    <property type="protein sequence ID" value="AKT91024.1"/>
    <property type="molecule type" value="Genomic_DNA"/>
</dbReference>
<evidence type="ECO:0000256" key="8">
    <source>
        <dbReference type="ARBA" id="ARBA00022927"/>
    </source>
</evidence>
<feature type="domain" description="Trimeric autotransporter adhesin YadA-like head" evidence="14">
    <location>
        <begin position="236"/>
        <end position="260"/>
    </location>
</feature>
<dbReference type="Gene3D" id="6.10.250.2040">
    <property type="match status" value="1"/>
</dbReference>
<comment type="subcellular location">
    <subcellularLocation>
        <location evidence="2">Cell outer membrane</location>
    </subcellularLocation>
    <subcellularLocation>
        <location evidence="1">Cell surface</location>
    </subcellularLocation>
</comment>
<dbReference type="RefSeq" id="WP_050335334.1">
    <property type="nucleotide sequence ID" value="NZ_CP012195.1"/>
</dbReference>
<feature type="domain" description="Trimeric autotransporter adhesin YadA-like head" evidence="14">
    <location>
        <begin position="207"/>
        <end position="232"/>
    </location>
</feature>
<feature type="domain" description="Trimeric autotransporter adhesin YadA-like head" evidence="14">
    <location>
        <begin position="689"/>
        <end position="715"/>
    </location>
</feature>
<dbReference type="Pfam" id="PF05658">
    <property type="entry name" value="YadA_head"/>
    <property type="match status" value="21"/>
</dbReference>
<evidence type="ECO:0000256" key="9">
    <source>
        <dbReference type="ARBA" id="ARBA00023136"/>
    </source>
</evidence>
<protein>
    <submittedName>
        <fullName evidence="16">YadA-like adhesin</fullName>
    </submittedName>
</protein>
<evidence type="ECO:0000256" key="10">
    <source>
        <dbReference type="ARBA" id="ARBA00023237"/>
    </source>
</evidence>
<dbReference type="InterPro" id="IPR005594">
    <property type="entry name" value="YadA_C"/>
</dbReference>
<evidence type="ECO:0000256" key="2">
    <source>
        <dbReference type="ARBA" id="ARBA00004442"/>
    </source>
</evidence>
<dbReference type="Proteomes" id="UP000063971">
    <property type="component" value="Chromosome"/>
</dbReference>
<dbReference type="Pfam" id="PF05662">
    <property type="entry name" value="YadA_stalk"/>
    <property type="match status" value="5"/>
</dbReference>
<feature type="domain" description="Trimeric autotransporter adhesin YadA-like head" evidence="14">
    <location>
        <begin position="885"/>
        <end position="911"/>
    </location>
</feature>
<evidence type="ECO:0000256" key="1">
    <source>
        <dbReference type="ARBA" id="ARBA00004241"/>
    </source>
</evidence>
<keyword evidence="9" id="KW-0472">Membrane</keyword>
<dbReference type="InterPro" id="IPR008640">
    <property type="entry name" value="Adhesin_Head_dom"/>
</dbReference>
<dbReference type="SUPFAM" id="SSF101967">
    <property type="entry name" value="Adhesin YadA, collagen-binding domain"/>
    <property type="match status" value="9"/>
</dbReference>
<feature type="compositionally biased region" description="Basic and acidic residues" evidence="11">
    <location>
        <begin position="1394"/>
        <end position="1403"/>
    </location>
</feature>
<dbReference type="InterPro" id="IPR045584">
    <property type="entry name" value="Pilin-like"/>
</dbReference>
<keyword evidence="10" id="KW-0998">Cell outer membrane</keyword>
<evidence type="ECO:0000259" key="15">
    <source>
        <dbReference type="Pfam" id="PF05662"/>
    </source>
</evidence>
<evidence type="ECO:0000313" key="16">
    <source>
        <dbReference type="EMBL" id="AKT91024.1"/>
    </source>
</evidence>
<feature type="domain" description="Trimeric autotransporter adhesin YadA-like stalk" evidence="15">
    <location>
        <begin position="1442"/>
        <end position="1458"/>
    </location>
</feature>
<feature type="domain" description="Trimeric autotransporter adhesin YadA-like head" evidence="14">
    <location>
        <begin position="166"/>
        <end position="188"/>
    </location>
</feature>
<feature type="domain" description="Trimeric autotransporter adhesin YadA-like head" evidence="14">
    <location>
        <begin position="913"/>
        <end position="939"/>
    </location>
</feature>
<keyword evidence="7 12" id="KW-0732">Signal</keyword>
<dbReference type="GO" id="GO:0015031">
    <property type="term" value="P:protein transport"/>
    <property type="evidence" value="ECO:0007669"/>
    <property type="project" value="UniProtKB-KW"/>
</dbReference>
<feature type="domain" description="Trimeric autotransporter adhesin YadA-like head" evidence="14">
    <location>
        <begin position="85"/>
        <end position="106"/>
    </location>
</feature>
<feature type="region of interest" description="Disordered" evidence="11">
    <location>
        <begin position="1391"/>
        <end position="1444"/>
    </location>
</feature>
<dbReference type="Gene3D" id="3.30.1300.30">
    <property type="entry name" value="GSPII I/J protein-like"/>
    <property type="match status" value="1"/>
</dbReference>
<accession>A0AAU8UDH0</accession>
<feature type="domain" description="Trimeric autotransporter adhesin YadA-like stalk" evidence="15">
    <location>
        <begin position="538"/>
        <end position="563"/>
    </location>
</feature>
<evidence type="ECO:0000259" key="13">
    <source>
        <dbReference type="Pfam" id="PF03895"/>
    </source>
</evidence>
<feature type="domain" description="Trimeric autotransporter adhesin YadA-like head" evidence="14">
    <location>
        <begin position="417"/>
        <end position="443"/>
    </location>
</feature>
<evidence type="ECO:0000256" key="7">
    <source>
        <dbReference type="ARBA" id="ARBA00022729"/>
    </source>
</evidence>
<feature type="domain" description="Trimeric autotransporter adhesin YadA-like head" evidence="14">
    <location>
        <begin position="306"/>
        <end position="330"/>
    </location>
</feature>
<dbReference type="SUPFAM" id="SSF54523">
    <property type="entry name" value="Pili subunits"/>
    <property type="match status" value="1"/>
</dbReference>
<feature type="domain" description="Trimeric autotransporter adhesin YadA-like head" evidence="14">
    <location>
        <begin position="389"/>
        <end position="415"/>
    </location>
</feature>
<dbReference type="KEGG" id="cure:CUREO_1178"/>
<keyword evidence="8" id="KW-0653">Protein transport</keyword>
<evidence type="ECO:0000259" key="14">
    <source>
        <dbReference type="Pfam" id="PF05658"/>
    </source>
</evidence>
<dbReference type="CDD" id="cd12820">
    <property type="entry name" value="LbR_YadA-like"/>
    <property type="match status" value="5"/>
</dbReference>
<feature type="domain" description="Trimeric autotransporter adhesin YadA-like head" evidence="14">
    <location>
        <begin position="857"/>
        <end position="883"/>
    </location>
</feature>
<feature type="domain" description="Trimeric autotransporter adhesin YadA-like stalk" evidence="15">
    <location>
        <begin position="1364"/>
        <end position="1392"/>
    </location>
</feature>
<feature type="domain" description="Trimeric autotransporter adhesin YadA-like head" evidence="14">
    <location>
        <begin position="773"/>
        <end position="799"/>
    </location>
</feature>
<feature type="region of interest" description="Disordered" evidence="11">
    <location>
        <begin position="267"/>
        <end position="286"/>
    </location>
</feature>
<keyword evidence="4" id="KW-0813">Transport</keyword>
<dbReference type="GO" id="GO:0009279">
    <property type="term" value="C:cell outer membrane"/>
    <property type="evidence" value="ECO:0007669"/>
    <property type="project" value="UniProtKB-SubCell"/>
</dbReference>
<feature type="domain" description="Trimeric autotransporter adhesin YadA-like head" evidence="14">
    <location>
        <begin position="111"/>
        <end position="134"/>
    </location>
</feature>
<dbReference type="Gene3D" id="2.20.70.140">
    <property type="match status" value="2"/>
</dbReference>
<feature type="domain" description="Trimeric autotransporter adhesin YadA-like head" evidence="14">
    <location>
        <begin position="829"/>
        <end position="855"/>
    </location>
</feature>
<proteinExistence type="inferred from homology"/>
<feature type="domain" description="Trimeric autotransporter adhesin YadA-like head" evidence="14">
    <location>
        <begin position="361"/>
        <end position="386"/>
    </location>
</feature>
<comment type="similarity">
    <text evidence="3">Belongs to the autotransporter-2 (AT-2) (TC 1.B.40) family.</text>
</comment>
<feature type="domain" description="Trimeric autotransporter adhesin YadA-like C-terminal membrane anchor" evidence="13">
    <location>
        <begin position="1492"/>
        <end position="1551"/>
    </location>
</feature>
<organism evidence="16 17">
    <name type="scientific">Campylobacter ureolyticus RIGS 9880</name>
    <dbReference type="NCBI Taxonomy" id="1032069"/>
    <lineage>
        <taxon>Bacteria</taxon>
        <taxon>Pseudomonadati</taxon>
        <taxon>Campylobacterota</taxon>
        <taxon>Epsilonproteobacteria</taxon>
        <taxon>Campylobacterales</taxon>
        <taxon>Campylobacteraceae</taxon>
        <taxon>Campylobacter</taxon>
    </lineage>
</organism>
<evidence type="ECO:0000256" key="12">
    <source>
        <dbReference type="SAM" id="SignalP"/>
    </source>
</evidence>
<feature type="domain" description="Trimeric autotransporter adhesin YadA-like stalk" evidence="15">
    <location>
        <begin position="984"/>
        <end position="1025"/>
    </location>
</feature>
<feature type="domain" description="Trimeric autotransporter adhesin YadA-like head" evidence="14">
    <location>
        <begin position="334"/>
        <end position="357"/>
    </location>
</feature>
<dbReference type="GO" id="GO:0009986">
    <property type="term" value="C:cell surface"/>
    <property type="evidence" value="ECO:0007669"/>
    <property type="project" value="UniProtKB-SubCell"/>
</dbReference>
<evidence type="ECO:0000313" key="17">
    <source>
        <dbReference type="Proteomes" id="UP000063971"/>
    </source>
</evidence>
<sequence length="1553" mass="158593">MRKKILSMMISICAANVLFASSLYVMREGKLFEVEKDPTSSTGFKIAGSNPINPVDRSSVLVLSKLNINDNRMAFGEGAKAVQPNSLAVGYNANAKDFNATALGSYTIAKKDAVAVGAGAQALENNSIAIGNYSSANKENATAVGYKAIAAQSSSVAVGTNATTLGYSSVAIGENAKAERGDDISIGNTALSKGSGSIALGGYSKSTGNMSIAMGESSKSSGSEAIAIGFYANSEKTHSIAIGGSSSATSEESVAIGSHAKSTAKSGIAIGNNTENRGSNSIAMGNDAKTANEQGQIAIGSNAISSKAYSTAIGNNAKALAQGSIAMGWNVSSKGLSSIVFGNLAFAKENSSIAIGRETKALGEYSSALGYKSIAANANSIAIGGETKALGEHSSALGYNSIAANDNSNAMGYYAIAQGNSSLAFGESTTAYGNSSIAIGRDATVGIITKRDGDKKVDEKANAGNKEVNYALAIGYNSKAKVDDSVALGAKSVANIGSGVIGFDFSTNGPSDKADHIWKSTAGAVSVGRVEGQVVTRQITNVAAGREDTDAVNVAQIKSLSNKGFHTQADYNATATDITKENDVSHKLGGIIKVGGNFKPLDGKTLTKDNIKNYLSSENLATSINDDGSIKLLMAKTPKFDDINISKDGDYTSLTQWIKGIEKSSSTNSNIKYFSVKSTEEGNKNNDGAKGENAIAIGPNATAEGNHSTALGASSSAQGNYSTALGTWSKAEGSTSIALGVSSSAQGSGSIALGLASKAEGNLSAALGTYSSAQGDYSTALGESSSAQGDYSTALGTHSNAEGNLSAALGAYSSAQGTYSAALGSFSKAQGISSTALGMRSKAEGNHSIALGAYSSAQGTSSTALGTYSSAQGNYSAALGAGSKALGHYSLAIGIDSQSKAEYSSAIGYKSEADGKQSLALGYKSKTLKDGSVALGSDSVANRDSGAAGLDFATNNPSKETNSIWRSTAGAVSVGDEKNKLTRQITNVAAGTKDTDAVNVAQLKSLKSFTDQGLNFQGDDKDKINKKLGSALSITGGITDKAKLSSNNIGVYKNEDGNLTVALAKELTGLESVTVGDTVINNGGLTIKDGPSITNKGIDAGDKKITNVADGDITATSTDAITGKQLHSVKTELDNIKNKDFNIGLVANDGKTAQTTKDNKNIKVVGVNENIVTSVENNELKIGLGDDLKMAENGSIKFTNGKTDITKDKVTSKDLVATNGTNTVTISGDDGTITGLTNTSWNVNNIVSGRAATEDQLQLATKNLQKNIAANNTEVVAGENIVVKKVTGPDGKTFTVSTAKDVKFDKVSVGGVVIDKADNSIKAGDTKLDENGLTVGDNVKITKDVVQNGDVKLTKDGLDNGNKKITNVAAGEADTDVATVGQIKNIKAGTTSIKESENKEEWAKNNPPKATGKNSLSIGGGSTDNGRSNTVSVGAPGHERTISNVANPVKGTDAVNLNYLNNRLANVYGDMKDLRDETRAGIASATALGMLPQSTVPGKSLIAIGAGHHKGESAAALGLSGMSDDGKWVFKGGVSYDSQENTTVGGSIGYFFN</sequence>
<dbReference type="InterPro" id="IPR011049">
    <property type="entry name" value="Serralysin-like_metalloprot_C"/>
</dbReference>
<keyword evidence="5" id="KW-1134">Transmembrane beta strand</keyword>
<name>A0AAU8UDH0_9BACT</name>
<feature type="chain" id="PRO_5043683955" evidence="12">
    <location>
        <begin position="21"/>
        <end position="1553"/>
    </location>
</feature>
<dbReference type="Pfam" id="PF03895">
    <property type="entry name" value="YadA_anchor"/>
    <property type="match status" value="1"/>
</dbReference>
<evidence type="ECO:0000256" key="4">
    <source>
        <dbReference type="ARBA" id="ARBA00022448"/>
    </source>
</evidence>
<feature type="domain" description="Trimeric autotransporter adhesin YadA-like head" evidence="14">
    <location>
        <begin position="136"/>
        <end position="162"/>
    </location>
</feature>
<gene>
    <name evidence="16" type="ORF">CUREO_1178</name>
</gene>
<dbReference type="Gene3D" id="1.20.5.170">
    <property type="match status" value="1"/>
</dbReference>
<feature type="domain" description="Trimeric autotransporter adhesin YadA-like stalk" evidence="15">
    <location>
        <begin position="1104"/>
        <end position="1140"/>
    </location>
</feature>